<sequence>GVLVREVAALYDAFSRGQPSPLPPLPLQYADYAVWQRQWLQGDVLQTQLDYWKQKLAGVSALELPTDKPRPAVQSFRGAQVPVTLTAEASGRLKTLGLQEGVTPFMLLLGAFQVLLSRYSGQDDVTVGSPIASRQRGELEDLIGFFVNTLVLRARVDSGHSFRTLLQQVKETALGAYAHQDVPFERLVEELQPTRDRSRSPLFQVLFSLQNAPTSAPLREQSLVLHPLEVDTATAKFELQLILSDTPDGYQGTLVFNTDLFESATAARMAAHFLRLVEALVARPEVPLASVSMLSDAERQQVLVDWNATASDYPREASIHSLFQAQAVRTPDSIAAVAEGGTLTYRQLNERANQLASFLLTLELGPEPRIGVCLHRSLEMVVALLGILKAGGCYVPLDPSQPAQRLAFLFEDSGVAAVLTQQSLASGLPVASRPVVCLDSDWEKVSRQPTTDGSAPVGPEQLAYVTYTSGSTGTPKGVAIPHRGVVRLLFGSSFVRLGPEAVVLQLAPLAFDASTLEVWGALLHGGRLVLFPQAIPDLEELGRALIRHRVSVLWLTAALFDQMQQEQPQALAGVPQLLAGGDVLPVPRVRERLAQSRGLINGYGPTEGTTFTTCHPLSPGDTVGDSVSIGRPIANTQVYVLDAAMQPLPVGVAGELFIGGDGLARGYLGRPALTAERFVPHPFSSAPGARLYRSGDRVCWREDGTLRFLGRVDFQVKVRGFRIELGEIEAVLREHSLVTEATVLVREDVPGDKRLVAYVVPAELDTVRLREHLRQRLPEYMVPSAFVALTAFPLSAHGKVDRKALPAPEAPSASTTEQVPPRSALEARLVSLWEQVLRRSPVGIHDNFFELGGHSLLATQLV</sequence>
<dbReference type="PANTHER" id="PTHR45527">
    <property type="entry name" value="NONRIBOSOMAL PEPTIDE SYNTHETASE"/>
    <property type="match status" value="1"/>
</dbReference>
<feature type="domain" description="Carrier" evidence="3">
    <location>
        <begin position="820"/>
        <end position="862"/>
    </location>
</feature>
<dbReference type="InterPro" id="IPR023213">
    <property type="entry name" value="CAT-like_dom_sf"/>
</dbReference>
<dbReference type="SUPFAM" id="SSF47336">
    <property type="entry name" value="ACP-like"/>
    <property type="match status" value="1"/>
</dbReference>
<keyword evidence="2" id="KW-0597">Phosphoprotein</keyword>
<feature type="non-terminal residue" evidence="4">
    <location>
        <position position="862"/>
    </location>
</feature>
<dbReference type="GO" id="GO:0043041">
    <property type="term" value="P:amino acid activation for nonribosomal peptide biosynthetic process"/>
    <property type="evidence" value="ECO:0007669"/>
    <property type="project" value="TreeGrafter"/>
</dbReference>
<dbReference type="PROSITE" id="PS00455">
    <property type="entry name" value="AMP_BINDING"/>
    <property type="match status" value="1"/>
</dbReference>
<dbReference type="Pfam" id="PF13193">
    <property type="entry name" value="AMP-binding_C"/>
    <property type="match status" value="1"/>
</dbReference>
<dbReference type="NCBIfam" id="TIGR01733">
    <property type="entry name" value="AA-adenyl-dom"/>
    <property type="match status" value="1"/>
</dbReference>
<organism evidence="4 5">
    <name type="scientific">Corallococcus llansteffanensis</name>
    <dbReference type="NCBI Taxonomy" id="2316731"/>
    <lineage>
        <taxon>Bacteria</taxon>
        <taxon>Pseudomonadati</taxon>
        <taxon>Myxococcota</taxon>
        <taxon>Myxococcia</taxon>
        <taxon>Myxococcales</taxon>
        <taxon>Cystobacterineae</taxon>
        <taxon>Myxococcaceae</taxon>
        <taxon>Corallococcus</taxon>
    </lineage>
</organism>
<feature type="non-terminal residue" evidence="4">
    <location>
        <position position="1"/>
    </location>
</feature>
<dbReference type="Gene3D" id="3.40.50.980">
    <property type="match status" value="2"/>
</dbReference>
<dbReference type="RefSeq" id="WP_120648494.1">
    <property type="nucleotide sequence ID" value="NZ_RAWB01000876.1"/>
</dbReference>
<dbReference type="Gene3D" id="2.30.38.10">
    <property type="entry name" value="Luciferase, Domain 3"/>
    <property type="match status" value="1"/>
</dbReference>
<dbReference type="InterPro" id="IPR036736">
    <property type="entry name" value="ACP-like_sf"/>
</dbReference>
<evidence type="ECO:0000313" key="4">
    <source>
        <dbReference type="EMBL" id="RKH37993.1"/>
    </source>
</evidence>
<dbReference type="FunFam" id="3.40.50.12780:FF:000012">
    <property type="entry name" value="Non-ribosomal peptide synthetase"/>
    <property type="match status" value="1"/>
</dbReference>
<dbReference type="SUPFAM" id="SSF56801">
    <property type="entry name" value="Acetyl-CoA synthetase-like"/>
    <property type="match status" value="1"/>
</dbReference>
<dbReference type="Pfam" id="PF00501">
    <property type="entry name" value="AMP-binding"/>
    <property type="match status" value="1"/>
</dbReference>
<dbReference type="InterPro" id="IPR010071">
    <property type="entry name" value="AA_adenyl_dom"/>
</dbReference>
<evidence type="ECO:0000256" key="1">
    <source>
        <dbReference type="ARBA" id="ARBA00022450"/>
    </source>
</evidence>
<dbReference type="Gene3D" id="1.10.1200.10">
    <property type="entry name" value="ACP-like"/>
    <property type="match status" value="1"/>
</dbReference>
<dbReference type="GO" id="GO:0031177">
    <property type="term" value="F:phosphopantetheine binding"/>
    <property type="evidence" value="ECO:0007669"/>
    <property type="project" value="TreeGrafter"/>
</dbReference>
<dbReference type="Gene3D" id="3.30.300.30">
    <property type="match status" value="1"/>
</dbReference>
<dbReference type="AlphaFoldDB" id="A0A3A8N1T5"/>
<dbReference type="Gene3D" id="3.30.559.30">
    <property type="entry name" value="Nonribosomal peptide synthetase, condensation domain"/>
    <property type="match status" value="1"/>
</dbReference>
<dbReference type="GO" id="GO:0044550">
    <property type="term" value="P:secondary metabolite biosynthetic process"/>
    <property type="evidence" value="ECO:0007669"/>
    <property type="project" value="UniProtKB-ARBA"/>
</dbReference>
<dbReference type="FunFam" id="2.30.38.10:FF:000001">
    <property type="entry name" value="Non-ribosomal peptide synthetase PvdI"/>
    <property type="match status" value="1"/>
</dbReference>
<dbReference type="Gene3D" id="3.30.559.10">
    <property type="entry name" value="Chloramphenicol acetyltransferase-like domain"/>
    <property type="match status" value="1"/>
</dbReference>
<dbReference type="InterPro" id="IPR045851">
    <property type="entry name" value="AMP-bd_C_sf"/>
</dbReference>
<accession>A0A3A8N1T5</accession>
<dbReference type="Proteomes" id="UP000272888">
    <property type="component" value="Unassembled WGS sequence"/>
</dbReference>
<dbReference type="GO" id="GO:0003824">
    <property type="term" value="F:catalytic activity"/>
    <property type="evidence" value="ECO:0007669"/>
    <property type="project" value="InterPro"/>
</dbReference>
<dbReference type="InterPro" id="IPR020845">
    <property type="entry name" value="AMP-binding_CS"/>
</dbReference>
<keyword evidence="1" id="KW-0596">Phosphopantetheine</keyword>
<dbReference type="PROSITE" id="PS50075">
    <property type="entry name" value="CARRIER"/>
    <property type="match status" value="1"/>
</dbReference>
<dbReference type="FunFam" id="3.40.50.980:FF:000001">
    <property type="entry name" value="Non-ribosomal peptide synthetase"/>
    <property type="match status" value="1"/>
</dbReference>
<dbReference type="InterPro" id="IPR009081">
    <property type="entry name" value="PP-bd_ACP"/>
</dbReference>
<name>A0A3A8N1T5_9BACT</name>
<dbReference type="CDD" id="cd12117">
    <property type="entry name" value="A_NRPS_Srf_like"/>
    <property type="match status" value="1"/>
</dbReference>
<evidence type="ECO:0000313" key="5">
    <source>
        <dbReference type="Proteomes" id="UP000272888"/>
    </source>
</evidence>
<evidence type="ECO:0000256" key="2">
    <source>
        <dbReference type="ARBA" id="ARBA00022553"/>
    </source>
</evidence>
<dbReference type="EMBL" id="RAWB01000876">
    <property type="protein sequence ID" value="RKH37993.1"/>
    <property type="molecule type" value="Genomic_DNA"/>
</dbReference>
<evidence type="ECO:0000259" key="3">
    <source>
        <dbReference type="PROSITE" id="PS50075"/>
    </source>
</evidence>
<dbReference type="Pfam" id="PF00668">
    <property type="entry name" value="Condensation"/>
    <property type="match status" value="1"/>
</dbReference>
<dbReference type="Pfam" id="PF00550">
    <property type="entry name" value="PP-binding"/>
    <property type="match status" value="1"/>
</dbReference>
<gene>
    <name evidence="4" type="ORF">D7V93_41535</name>
</gene>
<dbReference type="InterPro" id="IPR001242">
    <property type="entry name" value="Condensation_dom"/>
</dbReference>
<dbReference type="InterPro" id="IPR000873">
    <property type="entry name" value="AMP-dep_synth/lig_dom"/>
</dbReference>
<dbReference type="CDD" id="cd19531">
    <property type="entry name" value="LCL_NRPS-like"/>
    <property type="match status" value="1"/>
</dbReference>
<dbReference type="SUPFAM" id="SSF52777">
    <property type="entry name" value="CoA-dependent acyltransferases"/>
    <property type="match status" value="2"/>
</dbReference>
<proteinExistence type="predicted"/>
<keyword evidence="5" id="KW-1185">Reference proteome</keyword>
<dbReference type="FunFam" id="3.30.300.30:FF:000010">
    <property type="entry name" value="Enterobactin synthetase component F"/>
    <property type="match status" value="1"/>
</dbReference>
<comment type="caution">
    <text evidence="4">The sequence shown here is derived from an EMBL/GenBank/DDBJ whole genome shotgun (WGS) entry which is preliminary data.</text>
</comment>
<protein>
    <submittedName>
        <fullName evidence="4">Amino acid adenylation domain-containing protein</fullName>
    </submittedName>
</protein>
<dbReference type="GO" id="GO:0005829">
    <property type="term" value="C:cytosol"/>
    <property type="evidence" value="ECO:0007669"/>
    <property type="project" value="TreeGrafter"/>
</dbReference>
<dbReference type="InterPro" id="IPR025110">
    <property type="entry name" value="AMP-bd_C"/>
</dbReference>
<dbReference type="PANTHER" id="PTHR45527:SF1">
    <property type="entry name" value="FATTY ACID SYNTHASE"/>
    <property type="match status" value="1"/>
</dbReference>
<reference evidence="5" key="1">
    <citation type="submission" date="2018-09" db="EMBL/GenBank/DDBJ databases">
        <authorList>
            <person name="Livingstone P.G."/>
            <person name="Whitworth D.E."/>
        </authorList>
    </citation>
    <scope>NUCLEOTIDE SEQUENCE [LARGE SCALE GENOMIC DNA]</scope>
    <source>
        <strain evidence="5">CA051B</strain>
    </source>
</reference>